<feature type="domain" description="OmpR/PhoB-type" evidence="9">
    <location>
        <begin position="125"/>
        <end position="223"/>
    </location>
</feature>
<feature type="domain" description="Response regulatory" evidence="8">
    <location>
        <begin position="2"/>
        <end position="117"/>
    </location>
</feature>
<keyword evidence="2" id="KW-0902">Two-component regulatory system</keyword>
<gene>
    <name evidence="10" type="ORF">GCL60_11140</name>
</gene>
<dbReference type="PROSITE" id="PS51755">
    <property type="entry name" value="OMPR_PHOB"/>
    <property type="match status" value="1"/>
</dbReference>
<dbReference type="Proteomes" id="UP000437748">
    <property type="component" value="Unassembled WGS sequence"/>
</dbReference>
<keyword evidence="4 7" id="KW-0238">DNA-binding</keyword>
<dbReference type="PANTHER" id="PTHR48111">
    <property type="entry name" value="REGULATOR OF RPOS"/>
    <property type="match status" value="1"/>
</dbReference>
<evidence type="ECO:0000256" key="7">
    <source>
        <dbReference type="PROSITE-ProRule" id="PRU01091"/>
    </source>
</evidence>
<evidence type="ECO:0000256" key="2">
    <source>
        <dbReference type="ARBA" id="ARBA00023012"/>
    </source>
</evidence>
<keyword evidence="5" id="KW-0804">Transcription</keyword>
<evidence type="ECO:0000256" key="3">
    <source>
        <dbReference type="ARBA" id="ARBA00023015"/>
    </source>
</evidence>
<dbReference type="InterPro" id="IPR001789">
    <property type="entry name" value="Sig_transdc_resp-reg_receiver"/>
</dbReference>
<dbReference type="InterPro" id="IPR039420">
    <property type="entry name" value="WalR-like"/>
</dbReference>
<sequence>MRILIIEDSEKTASFLKKGLKEKGYIVDVENDGMKGYITAQTNIYDLIILDVMLPSMDGHEILEKLKKIKDYNTFIIMVTAKDSTSEIVHCLQLGADDYLVKPITFPELVARIKALLRRSPVNVKESLIFDDLEIDLNKQLVIREGKELFLSKKEFQILELLARNNKITVSRNELLESIWNMTELTDKNIIEVQINRLRSKLDEGFDKKFIKTVRGGGYMFDDGID</sequence>
<dbReference type="SUPFAM" id="SSF52172">
    <property type="entry name" value="CheY-like"/>
    <property type="match status" value="1"/>
</dbReference>
<dbReference type="GO" id="GO:0006355">
    <property type="term" value="P:regulation of DNA-templated transcription"/>
    <property type="evidence" value="ECO:0007669"/>
    <property type="project" value="InterPro"/>
</dbReference>
<keyword evidence="1 6" id="KW-0597">Phosphoprotein</keyword>
<dbReference type="Gene3D" id="3.40.50.2300">
    <property type="match status" value="1"/>
</dbReference>
<accession>A0A6N6VQN2</accession>
<dbReference type="SMART" id="SM00862">
    <property type="entry name" value="Trans_reg_C"/>
    <property type="match status" value="1"/>
</dbReference>
<dbReference type="EMBL" id="WFLM01000004">
    <property type="protein sequence ID" value="KAB8037720.1"/>
    <property type="molecule type" value="Genomic_DNA"/>
</dbReference>
<dbReference type="SMART" id="SM00448">
    <property type="entry name" value="REC"/>
    <property type="match status" value="1"/>
</dbReference>
<organism evidence="10 11">
    <name type="scientific">Silvanigrella paludirubra</name>
    <dbReference type="NCBI Taxonomy" id="2499159"/>
    <lineage>
        <taxon>Bacteria</taxon>
        <taxon>Pseudomonadati</taxon>
        <taxon>Bdellovibrionota</taxon>
        <taxon>Oligoflexia</taxon>
        <taxon>Silvanigrellales</taxon>
        <taxon>Silvanigrellaceae</taxon>
        <taxon>Silvanigrella</taxon>
    </lineage>
</organism>
<dbReference type="InterPro" id="IPR036388">
    <property type="entry name" value="WH-like_DNA-bd_sf"/>
</dbReference>
<dbReference type="Pfam" id="PF00486">
    <property type="entry name" value="Trans_reg_C"/>
    <property type="match status" value="1"/>
</dbReference>
<keyword evidence="11" id="KW-1185">Reference proteome</keyword>
<proteinExistence type="predicted"/>
<dbReference type="OrthoDB" id="5290939at2"/>
<dbReference type="AlphaFoldDB" id="A0A6N6VQN2"/>
<feature type="modified residue" description="4-aspartylphosphate" evidence="6">
    <location>
        <position position="51"/>
    </location>
</feature>
<evidence type="ECO:0000256" key="4">
    <source>
        <dbReference type="ARBA" id="ARBA00023125"/>
    </source>
</evidence>
<dbReference type="RefSeq" id="WP_153420797.1">
    <property type="nucleotide sequence ID" value="NZ_WFLM01000004.1"/>
</dbReference>
<dbReference type="Pfam" id="PF00072">
    <property type="entry name" value="Response_reg"/>
    <property type="match status" value="1"/>
</dbReference>
<dbReference type="GO" id="GO:0000156">
    <property type="term" value="F:phosphorelay response regulator activity"/>
    <property type="evidence" value="ECO:0007669"/>
    <property type="project" value="TreeGrafter"/>
</dbReference>
<dbReference type="PROSITE" id="PS50110">
    <property type="entry name" value="RESPONSE_REGULATORY"/>
    <property type="match status" value="1"/>
</dbReference>
<evidence type="ECO:0000313" key="10">
    <source>
        <dbReference type="EMBL" id="KAB8037720.1"/>
    </source>
</evidence>
<dbReference type="FunFam" id="1.10.10.10:FF:000005">
    <property type="entry name" value="Two-component system response regulator"/>
    <property type="match status" value="1"/>
</dbReference>
<reference evidence="10 11" key="1">
    <citation type="submission" date="2019-10" db="EMBL/GenBank/DDBJ databases">
        <title>New species of Slilvanegrellaceae.</title>
        <authorList>
            <person name="Pitt A."/>
            <person name="Hahn M.W."/>
        </authorList>
    </citation>
    <scope>NUCLEOTIDE SEQUENCE [LARGE SCALE GENOMIC DNA]</scope>
    <source>
        <strain evidence="10 11">SP-Ram-0.45-NSY-1</strain>
    </source>
</reference>
<dbReference type="InterPro" id="IPR011006">
    <property type="entry name" value="CheY-like_superfamily"/>
</dbReference>
<evidence type="ECO:0000259" key="9">
    <source>
        <dbReference type="PROSITE" id="PS51755"/>
    </source>
</evidence>
<dbReference type="CDD" id="cd00383">
    <property type="entry name" value="trans_reg_C"/>
    <property type="match status" value="1"/>
</dbReference>
<evidence type="ECO:0000256" key="1">
    <source>
        <dbReference type="ARBA" id="ARBA00022553"/>
    </source>
</evidence>
<dbReference type="PANTHER" id="PTHR48111:SF22">
    <property type="entry name" value="REGULATOR OF RPOS"/>
    <property type="match status" value="1"/>
</dbReference>
<dbReference type="Gene3D" id="6.10.250.690">
    <property type="match status" value="1"/>
</dbReference>
<evidence type="ECO:0000313" key="11">
    <source>
        <dbReference type="Proteomes" id="UP000437748"/>
    </source>
</evidence>
<dbReference type="GO" id="GO:0005829">
    <property type="term" value="C:cytosol"/>
    <property type="evidence" value="ECO:0007669"/>
    <property type="project" value="TreeGrafter"/>
</dbReference>
<evidence type="ECO:0000259" key="8">
    <source>
        <dbReference type="PROSITE" id="PS50110"/>
    </source>
</evidence>
<dbReference type="InterPro" id="IPR001867">
    <property type="entry name" value="OmpR/PhoB-type_DNA-bd"/>
</dbReference>
<dbReference type="GO" id="GO:0000976">
    <property type="term" value="F:transcription cis-regulatory region binding"/>
    <property type="evidence" value="ECO:0007669"/>
    <property type="project" value="TreeGrafter"/>
</dbReference>
<comment type="caution">
    <text evidence="10">The sequence shown here is derived from an EMBL/GenBank/DDBJ whole genome shotgun (WGS) entry which is preliminary data.</text>
</comment>
<dbReference type="GO" id="GO:0032993">
    <property type="term" value="C:protein-DNA complex"/>
    <property type="evidence" value="ECO:0007669"/>
    <property type="project" value="TreeGrafter"/>
</dbReference>
<name>A0A6N6VQN2_9BACT</name>
<protein>
    <submittedName>
        <fullName evidence="10">Response regulator</fullName>
    </submittedName>
</protein>
<evidence type="ECO:0000256" key="5">
    <source>
        <dbReference type="ARBA" id="ARBA00023163"/>
    </source>
</evidence>
<keyword evidence="3" id="KW-0805">Transcription regulation</keyword>
<feature type="DNA-binding region" description="OmpR/PhoB-type" evidence="7">
    <location>
        <begin position="125"/>
        <end position="223"/>
    </location>
</feature>
<dbReference type="Gene3D" id="1.10.10.10">
    <property type="entry name" value="Winged helix-like DNA-binding domain superfamily/Winged helix DNA-binding domain"/>
    <property type="match status" value="1"/>
</dbReference>
<evidence type="ECO:0000256" key="6">
    <source>
        <dbReference type="PROSITE-ProRule" id="PRU00169"/>
    </source>
</evidence>